<comment type="cofactor">
    <cofactor evidence="3">
        <name>(R)-lipoate</name>
        <dbReference type="ChEBI" id="CHEBI:83088"/>
    </cofactor>
    <text evidence="3">Binds 1 lipoyl cofactor covalently.</text>
</comment>
<comment type="function">
    <text evidence="3">The glycine cleavage system catalyzes the degradation of glycine. The H protein shuttles the methylamine group of glycine from the P protein to the T protein.</text>
</comment>
<dbReference type="SUPFAM" id="SSF51230">
    <property type="entry name" value="Single hybrid motif"/>
    <property type="match status" value="1"/>
</dbReference>
<evidence type="ECO:0000256" key="4">
    <source>
        <dbReference type="PIRSR" id="PIRSR617453-50"/>
    </source>
</evidence>
<dbReference type="PANTHER" id="PTHR11715">
    <property type="entry name" value="GLYCINE CLEAVAGE SYSTEM H PROTEIN"/>
    <property type="match status" value="1"/>
</dbReference>
<comment type="subunit">
    <text evidence="3">The glycine cleavage system is composed of four proteins: P, T, L and H.</text>
</comment>
<keyword evidence="2 3" id="KW-0450">Lipoyl</keyword>
<dbReference type="PROSITE" id="PS00189">
    <property type="entry name" value="LIPOYL"/>
    <property type="match status" value="1"/>
</dbReference>
<dbReference type="NCBIfam" id="NF002270">
    <property type="entry name" value="PRK01202.1"/>
    <property type="match status" value="1"/>
</dbReference>
<dbReference type="HAMAP" id="MF_00272">
    <property type="entry name" value="GcvH"/>
    <property type="match status" value="1"/>
</dbReference>
<dbReference type="CDD" id="cd06848">
    <property type="entry name" value="GCS_H"/>
    <property type="match status" value="1"/>
</dbReference>
<keyword evidence="7" id="KW-1185">Reference proteome</keyword>
<protein>
    <recommendedName>
        <fullName evidence="3">Glycine cleavage system H protein</fullName>
    </recommendedName>
</protein>
<dbReference type="PANTHER" id="PTHR11715:SF3">
    <property type="entry name" value="GLYCINE CLEAVAGE SYSTEM H PROTEIN-RELATED"/>
    <property type="match status" value="1"/>
</dbReference>
<dbReference type="NCBIfam" id="TIGR00527">
    <property type="entry name" value="gcvH"/>
    <property type="match status" value="1"/>
</dbReference>
<dbReference type="InterPro" id="IPR033753">
    <property type="entry name" value="GCV_H/Fam206"/>
</dbReference>
<evidence type="ECO:0000259" key="5">
    <source>
        <dbReference type="PROSITE" id="PS50968"/>
    </source>
</evidence>
<evidence type="ECO:0000256" key="3">
    <source>
        <dbReference type="HAMAP-Rule" id="MF_00272"/>
    </source>
</evidence>
<dbReference type="InterPro" id="IPR011053">
    <property type="entry name" value="Single_hybrid_motif"/>
</dbReference>
<organism evidence="6 7">
    <name type="scientific">Entomobacter blattae</name>
    <dbReference type="NCBI Taxonomy" id="2762277"/>
    <lineage>
        <taxon>Bacteria</taxon>
        <taxon>Pseudomonadati</taxon>
        <taxon>Pseudomonadota</taxon>
        <taxon>Alphaproteobacteria</taxon>
        <taxon>Acetobacterales</taxon>
        <taxon>Acetobacteraceae</taxon>
        <taxon>Entomobacter</taxon>
    </lineage>
</organism>
<evidence type="ECO:0000313" key="6">
    <source>
        <dbReference type="EMBL" id="QNT78905.1"/>
    </source>
</evidence>
<comment type="similarity">
    <text evidence="1 3">Belongs to the GcvH family.</text>
</comment>
<dbReference type="EMBL" id="CP060244">
    <property type="protein sequence ID" value="QNT78905.1"/>
    <property type="molecule type" value="Genomic_DNA"/>
</dbReference>
<proteinExistence type="inferred from homology"/>
<dbReference type="GO" id="GO:0005960">
    <property type="term" value="C:glycine cleavage complex"/>
    <property type="evidence" value="ECO:0007669"/>
    <property type="project" value="InterPro"/>
</dbReference>
<dbReference type="PROSITE" id="PS50968">
    <property type="entry name" value="BIOTINYL_LIPOYL"/>
    <property type="match status" value="1"/>
</dbReference>
<dbReference type="KEGG" id="ebla:JGUZn3_16870"/>
<feature type="domain" description="Lipoyl-binding" evidence="5">
    <location>
        <begin position="19"/>
        <end position="101"/>
    </location>
</feature>
<dbReference type="InterPro" id="IPR000089">
    <property type="entry name" value="Biotin_lipoyl"/>
</dbReference>
<gene>
    <name evidence="3 6" type="primary">gcvH</name>
    <name evidence="6" type="ORF">JGUZn3_16870</name>
</gene>
<dbReference type="Pfam" id="PF01597">
    <property type="entry name" value="GCV_H"/>
    <property type="match status" value="1"/>
</dbReference>
<dbReference type="InterPro" id="IPR017453">
    <property type="entry name" value="GCV_H_sub"/>
</dbReference>
<dbReference type="GO" id="GO:0005737">
    <property type="term" value="C:cytoplasm"/>
    <property type="evidence" value="ECO:0007669"/>
    <property type="project" value="TreeGrafter"/>
</dbReference>
<name>A0A7H1NSZ5_9PROT</name>
<evidence type="ECO:0000256" key="1">
    <source>
        <dbReference type="ARBA" id="ARBA00009249"/>
    </source>
</evidence>
<feature type="modified residue" description="N6-lipoyllysine" evidence="3 4">
    <location>
        <position position="60"/>
    </location>
</feature>
<evidence type="ECO:0000256" key="2">
    <source>
        <dbReference type="ARBA" id="ARBA00022823"/>
    </source>
</evidence>
<dbReference type="RefSeq" id="WP_203413124.1">
    <property type="nucleotide sequence ID" value="NZ_CP060244.1"/>
</dbReference>
<evidence type="ECO:0000313" key="7">
    <source>
        <dbReference type="Proteomes" id="UP000516349"/>
    </source>
</evidence>
<dbReference type="Proteomes" id="UP000516349">
    <property type="component" value="Chromosome"/>
</dbReference>
<reference evidence="6 7" key="1">
    <citation type="submission" date="2020-08" db="EMBL/GenBank/DDBJ databases">
        <title>Complete genome sequence of Entomobacter blattae G55GP.</title>
        <authorList>
            <person name="Poehlein A."/>
            <person name="Guzman J."/>
            <person name="Daniel R."/>
            <person name="Vilcinskas A."/>
        </authorList>
    </citation>
    <scope>NUCLEOTIDE SEQUENCE [LARGE SCALE GENOMIC DNA]</scope>
    <source>
        <strain evidence="6 7">G55GP</strain>
    </source>
</reference>
<dbReference type="InterPro" id="IPR002930">
    <property type="entry name" value="GCV_H"/>
</dbReference>
<dbReference type="AlphaFoldDB" id="A0A7H1NSZ5"/>
<accession>A0A7H1NSZ5</accession>
<dbReference type="InterPro" id="IPR003016">
    <property type="entry name" value="2-oxoA_DH_lipoyl-BS"/>
</dbReference>
<dbReference type="GO" id="GO:0009249">
    <property type="term" value="P:protein lipoylation"/>
    <property type="evidence" value="ECO:0007669"/>
    <property type="project" value="TreeGrafter"/>
</dbReference>
<dbReference type="Gene3D" id="2.40.50.100">
    <property type="match status" value="1"/>
</dbReference>
<sequence length="122" mass="13236">MSSLYFSKDHEWLKIEGDTALVGITPYAVEALGELVFVDMQAVGTTFSQGDSIGVVESVKAASDIYAPVDGEVIEINTELGATPNLVAEDPFNKGWLVRIKLTAPEQRSDLLDEEGYKKLTA</sequence>
<dbReference type="GO" id="GO:0019464">
    <property type="term" value="P:glycine decarboxylation via glycine cleavage system"/>
    <property type="evidence" value="ECO:0007669"/>
    <property type="project" value="UniProtKB-UniRule"/>
</dbReference>